<accession>A0A839RWG3</accession>
<feature type="compositionally biased region" description="Polar residues" evidence="1">
    <location>
        <begin position="128"/>
        <end position="143"/>
    </location>
</feature>
<dbReference type="Pfam" id="PF26527">
    <property type="entry name" value="DUF8176"/>
    <property type="match status" value="1"/>
</dbReference>
<keyword evidence="2" id="KW-0472">Membrane</keyword>
<evidence type="ECO:0000259" key="3">
    <source>
        <dbReference type="Pfam" id="PF26527"/>
    </source>
</evidence>
<feature type="compositionally biased region" description="Polar residues" evidence="1">
    <location>
        <begin position="19"/>
        <end position="29"/>
    </location>
</feature>
<dbReference type="InterPro" id="IPR058489">
    <property type="entry name" value="DUF8176"/>
</dbReference>
<evidence type="ECO:0000313" key="5">
    <source>
        <dbReference type="Proteomes" id="UP000567922"/>
    </source>
</evidence>
<proteinExistence type="predicted"/>
<keyword evidence="2" id="KW-1133">Transmembrane helix</keyword>
<feature type="region of interest" description="Disordered" evidence="1">
    <location>
        <begin position="1"/>
        <end position="52"/>
    </location>
</feature>
<feature type="domain" description="DUF8176" evidence="3">
    <location>
        <begin position="124"/>
        <end position="241"/>
    </location>
</feature>
<feature type="transmembrane region" description="Helical" evidence="2">
    <location>
        <begin position="59"/>
        <end position="83"/>
    </location>
</feature>
<organism evidence="4 5">
    <name type="scientific">Hoyosella altamirensis</name>
    <dbReference type="NCBI Taxonomy" id="616997"/>
    <lineage>
        <taxon>Bacteria</taxon>
        <taxon>Bacillati</taxon>
        <taxon>Actinomycetota</taxon>
        <taxon>Actinomycetes</taxon>
        <taxon>Mycobacteriales</taxon>
        <taxon>Hoyosellaceae</taxon>
        <taxon>Hoyosella</taxon>
    </lineage>
</organism>
<reference evidence="4 5" key="1">
    <citation type="submission" date="2020-08" db="EMBL/GenBank/DDBJ databases">
        <title>Sequencing the genomes of 1000 actinobacteria strains.</title>
        <authorList>
            <person name="Klenk H.-P."/>
        </authorList>
    </citation>
    <scope>NUCLEOTIDE SEQUENCE [LARGE SCALE GENOMIC DNA]</scope>
    <source>
        <strain evidence="4 5">DSM 45258</strain>
    </source>
</reference>
<dbReference type="Proteomes" id="UP000567922">
    <property type="component" value="Unassembled WGS sequence"/>
</dbReference>
<name>A0A839RWG3_9ACTN</name>
<dbReference type="AlphaFoldDB" id="A0A839RWG3"/>
<sequence length="245" mass="24725">MPSSKDEESGPIQPDPVSGSWQDWAQFSAGTAPGGGTACDTPHPGERLAGPVSRRNPTLVAAGIIAGGFVIAGVLGGTIAGLLMASRDAPASSDPIGLASNSPTVTGAAAMSEEPEPDEESAPAWCESSASGQKVTGNGSGDDQTLPGAIFALQYAYYVDRDGESAARVLAPESGITAEGVQEGINSIPKGTQHCVEIILTRESTAEVLVTQMAPDGGVDLFSSTVTARQTDGGAWRLTSIRGGG</sequence>
<dbReference type="OrthoDB" id="4382015at2"/>
<gene>
    <name evidence="4" type="ORF">FHU29_004576</name>
</gene>
<keyword evidence="5" id="KW-1185">Reference proteome</keyword>
<evidence type="ECO:0000256" key="1">
    <source>
        <dbReference type="SAM" id="MobiDB-lite"/>
    </source>
</evidence>
<keyword evidence="2" id="KW-0812">Transmembrane</keyword>
<dbReference type="EMBL" id="JACHWS010000006">
    <property type="protein sequence ID" value="MBB3040081.1"/>
    <property type="molecule type" value="Genomic_DNA"/>
</dbReference>
<evidence type="ECO:0000256" key="2">
    <source>
        <dbReference type="SAM" id="Phobius"/>
    </source>
</evidence>
<feature type="region of interest" description="Disordered" evidence="1">
    <location>
        <begin position="90"/>
        <end position="143"/>
    </location>
</feature>
<dbReference type="RefSeq" id="WP_064442234.1">
    <property type="nucleotide sequence ID" value="NZ_BDDI01000021.1"/>
</dbReference>
<evidence type="ECO:0000313" key="4">
    <source>
        <dbReference type="EMBL" id="MBB3040081.1"/>
    </source>
</evidence>
<protein>
    <recommendedName>
        <fullName evidence="3">DUF8176 domain-containing protein</fullName>
    </recommendedName>
</protein>
<comment type="caution">
    <text evidence="4">The sequence shown here is derived from an EMBL/GenBank/DDBJ whole genome shotgun (WGS) entry which is preliminary data.</text>
</comment>